<dbReference type="Proteomes" id="UP000075260">
    <property type="component" value="Unassembled WGS sequence"/>
</dbReference>
<name>A0A150QHX7_SORCE</name>
<accession>A0A150QHX7</accession>
<protein>
    <submittedName>
        <fullName evidence="1">Uncharacterized protein</fullName>
    </submittedName>
</protein>
<proteinExistence type="predicted"/>
<dbReference type="RefSeq" id="WP_233561922.1">
    <property type="nucleotide sequence ID" value="NZ_JEMA01000643.1"/>
</dbReference>
<organism evidence="1 2">
    <name type="scientific">Sorangium cellulosum</name>
    <name type="common">Polyangium cellulosum</name>
    <dbReference type="NCBI Taxonomy" id="56"/>
    <lineage>
        <taxon>Bacteria</taxon>
        <taxon>Pseudomonadati</taxon>
        <taxon>Myxococcota</taxon>
        <taxon>Polyangia</taxon>
        <taxon>Polyangiales</taxon>
        <taxon>Polyangiaceae</taxon>
        <taxon>Sorangium</taxon>
    </lineage>
</organism>
<dbReference type="AlphaFoldDB" id="A0A150QHX7"/>
<gene>
    <name evidence="1" type="ORF">BE15_24170</name>
</gene>
<comment type="caution">
    <text evidence="1">The sequence shown here is derived from an EMBL/GenBank/DDBJ whole genome shotgun (WGS) entry which is preliminary data.</text>
</comment>
<dbReference type="EMBL" id="JEMA01000643">
    <property type="protein sequence ID" value="KYF67533.1"/>
    <property type="molecule type" value="Genomic_DNA"/>
</dbReference>
<evidence type="ECO:0000313" key="1">
    <source>
        <dbReference type="EMBL" id="KYF67533.1"/>
    </source>
</evidence>
<reference evidence="1 2" key="1">
    <citation type="submission" date="2014-02" db="EMBL/GenBank/DDBJ databases">
        <title>The small core and large imbalanced accessory genome model reveals a collaborative survival strategy of Sorangium cellulosum strains in nature.</title>
        <authorList>
            <person name="Han K."/>
            <person name="Peng R."/>
            <person name="Blom J."/>
            <person name="Li Y.-Z."/>
        </authorList>
    </citation>
    <scope>NUCLEOTIDE SEQUENCE [LARGE SCALE GENOMIC DNA]</scope>
    <source>
        <strain evidence="1 2">So0008-312</strain>
    </source>
</reference>
<feature type="non-terminal residue" evidence="1">
    <location>
        <position position="76"/>
    </location>
</feature>
<sequence length="76" mass="7678">MREVVRGAVRFGSGVFVVAPRAAEERTAGFAVGAIDPLAVRMSDRPALDLATGGVALWAGRGAALAARCAVGAGPW</sequence>
<evidence type="ECO:0000313" key="2">
    <source>
        <dbReference type="Proteomes" id="UP000075260"/>
    </source>
</evidence>